<evidence type="ECO:0000256" key="2">
    <source>
        <dbReference type="SAM" id="MobiDB-lite"/>
    </source>
</evidence>
<protein>
    <submittedName>
        <fullName evidence="4">Signal transduction histidine kinase</fullName>
    </submittedName>
</protein>
<dbReference type="EMBL" id="VLKT01000035">
    <property type="protein sequence ID" value="TWI29625.1"/>
    <property type="molecule type" value="Genomic_DNA"/>
</dbReference>
<comment type="caution">
    <text evidence="4">The sequence shown here is derived from an EMBL/GenBank/DDBJ whole genome shotgun (WGS) entry which is preliminary data.</text>
</comment>
<organism evidence="4 5">
    <name type="scientific">Mesorhizobium tianshanense</name>
    <dbReference type="NCBI Taxonomy" id="39844"/>
    <lineage>
        <taxon>Bacteria</taxon>
        <taxon>Pseudomonadati</taxon>
        <taxon>Pseudomonadota</taxon>
        <taxon>Alphaproteobacteria</taxon>
        <taxon>Hyphomicrobiales</taxon>
        <taxon>Phyllobacteriaceae</taxon>
        <taxon>Mesorhizobium</taxon>
    </lineage>
</organism>
<gene>
    <name evidence="4" type="ORF">IQ26_05047</name>
</gene>
<name>A0A562NBS7_9HYPH</name>
<dbReference type="Pfam" id="PF13589">
    <property type="entry name" value="HATPase_c_3"/>
    <property type="match status" value="1"/>
</dbReference>
<evidence type="ECO:0000259" key="3">
    <source>
        <dbReference type="PROSITE" id="PS50109"/>
    </source>
</evidence>
<accession>A0A562NBS7</accession>
<keyword evidence="5" id="KW-1185">Reference proteome</keyword>
<dbReference type="GO" id="GO:0016301">
    <property type="term" value="F:kinase activity"/>
    <property type="evidence" value="ECO:0007669"/>
    <property type="project" value="UniProtKB-KW"/>
</dbReference>
<dbReference type="InterPro" id="IPR036890">
    <property type="entry name" value="HATPase_C_sf"/>
</dbReference>
<dbReference type="AlphaFoldDB" id="A0A562NBS7"/>
<feature type="region of interest" description="Disordered" evidence="2">
    <location>
        <begin position="106"/>
        <end position="126"/>
    </location>
</feature>
<proteinExistence type="predicted"/>
<dbReference type="InterPro" id="IPR043836">
    <property type="entry name" value="DHp"/>
</dbReference>
<evidence type="ECO:0000256" key="1">
    <source>
        <dbReference type="SAM" id="Coils"/>
    </source>
</evidence>
<keyword evidence="1" id="KW-0175">Coiled coil</keyword>
<dbReference type="SUPFAM" id="SSF55874">
    <property type="entry name" value="ATPase domain of HSP90 chaperone/DNA topoisomerase II/histidine kinase"/>
    <property type="match status" value="2"/>
</dbReference>
<dbReference type="PROSITE" id="PS50109">
    <property type="entry name" value="HIS_KIN"/>
    <property type="match status" value="1"/>
</dbReference>
<dbReference type="InterPro" id="IPR005467">
    <property type="entry name" value="His_kinase_dom"/>
</dbReference>
<evidence type="ECO:0000313" key="5">
    <source>
        <dbReference type="Proteomes" id="UP000317122"/>
    </source>
</evidence>
<feature type="coiled-coil region" evidence="1">
    <location>
        <begin position="612"/>
        <end position="646"/>
    </location>
</feature>
<dbReference type="InterPro" id="IPR003594">
    <property type="entry name" value="HATPase_dom"/>
</dbReference>
<keyword evidence="4" id="KW-0418">Kinase</keyword>
<sequence length="999" mass="111329">MPRSSLVHRPSRMAEDVAIEPIATSSTSNVSFKTRARTIDHLGRGQIADAPTAVSELWKNAWDAYATNVSLNIFDGATAVAAVFDDGVGMSASDFVDRWLVIGTESKVDGPPQPPPADFEGPARQRQGEKGIGRLSAAFLAPATLVLSQQLGGSLTAVLVDWRLFENPFLSLDEIIIPVRTFADDVAVLTELPRMVEVVLNNLGPVGNDGIRELTEPWRRFANDEEADGKVSTADCIVEFWKDIPLHQRHLDEWPVTADLSAKGTALYLLGAHHELSVWLDASHEDQEAKNVKERLTDILTGFTDTLTDHPVEFGYEVLTFRGATPRRVLSSTDVFDLDDFHQLEHTVEGRFDDNGVFRGVVRAFGQDLGERIIPPQRPLPKGRGDKPGAFDFAIGTFEQLAANSTHNARRHKDLADQVDKYGGVRVYRDGLRVMPYGSADADFFALEEKRQKHAGRYFWAHRRSFGRLAFSRANNPGLRDKAGREGLVENRASRELRLLVQDLLIKLAADYFGTDAPERPERIAEAQKRNQKGKKAADQARKARKSAFRQYLASASVRMPSISQRARNVADKLDDANTLPDRDALALLRGELERTRAEIAEVTPLDVPNNLGEAEQTYRNLRDEIDEATDLVRLSEEALRALEAAQGAASPKEVARAVQLHHRKALDVVLEGYQGEVREGFRALMEQWTANLADDHTRYERATAPIVRDVTKATNLADVLALLETNRLQLETEFAERYRPIIRNVGSIVEGVDIETALAAVDEDREDLDRRVRDLNAVAQLGITVEIIGHELESLDGEVSRNLEMLPSEVKGSKAYRQALEAHRALTEKLRFLSPLQLAGARIRERMTGRLIGDYVREFFGSTFEDNKILFETTPAFDAIGFTEMRSRIFPVFINLVNNAIYWVARSSERVVRLDFVDGKIVVADTGPGVDRDDVWRLFQLFFTKRSSGRGVGLYLSRVNLEAGRHSIRYAEDSDPHVLPGANFIIELRGVGDGNGAV</sequence>
<dbReference type="SMART" id="SM00387">
    <property type="entry name" value="HATPase_c"/>
    <property type="match status" value="1"/>
</dbReference>
<dbReference type="Proteomes" id="UP000317122">
    <property type="component" value="Unassembled WGS sequence"/>
</dbReference>
<dbReference type="Gene3D" id="3.30.565.10">
    <property type="entry name" value="Histidine kinase-like ATPase, C-terminal domain"/>
    <property type="match status" value="2"/>
</dbReference>
<evidence type="ECO:0000313" key="4">
    <source>
        <dbReference type="EMBL" id="TWI29625.1"/>
    </source>
</evidence>
<keyword evidence="4" id="KW-0808">Transferase</keyword>
<dbReference type="Pfam" id="PF19191">
    <property type="entry name" value="HEF_HK"/>
    <property type="match status" value="1"/>
</dbReference>
<feature type="domain" description="Histidine kinase" evidence="3">
    <location>
        <begin position="889"/>
        <end position="993"/>
    </location>
</feature>
<dbReference type="Pfam" id="PF02518">
    <property type="entry name" value="HATPase_c"/>
    <property type="match status" value="1"/>
</dbReference>
<reference evidence="4 5" key="1">
    <citation type="journal article" date="2015" name="Stand. Genomic Sci.">
        <title>Genomic Encyclopedia of Bacterial and Archaeal Type Strains, Phase III: the genomes of soil and plant-associated and newly described type strains.</title>
        <authorList>
            <person name="Whitman W.B."/>
            <person name="Woyke T."/>
            <person name="Klenk H.P."/>
            <person name="Zhou Y."/>
            <person name="Lilburn T.G."/>
            <person name="Beck B.J."/>
            <person name="De Vos P."/>
            <person name="Vandamme P."/>
            <person name="Eisen J.A."/>
            <person name="Garrity G."/>
            <person name="Hugenholtz P."/>
            <person name="Kyrpides N.C."/>
        </authorList>
    </citation>
    <scope>NUCLEOTIDE SEQUENCE [LARGE SCALE GENOMIC DNA]</scope>
    <source>
        <strain evidence="4 5">CGMCC 1.2546</strain>
    </source>
</reference>